<protein>
    <submittedName>
        <fullName evidence="1">3198_t:CDS:1</fullName>
    </submittedName>
</protein>
<proteinExistence type="predicted"/>
<dbReference type="Proteomes" id="UP000789739">
    <property type="component" value="Unassembled WGS sequence"/>
</dbReference>
<keyword evidence="2" id="KW-1185">Reference proteome</keyword>
<reference evidence="1" key="1">
    <citation type="submission" date="2021-06" db="EMBL/GenBank/DDBJ databases">
        <authorList>
            <person name="Kallberg Y."/>
            <person name="Tangrot J."/>
            <person name="Rosling A."/>
        </authorList>
    </citation>
    <scope>NUCLEOTIDE SEQUENCE</scope>
    <source>
        <strain evidence="1">BR232B</strain>
    </source>
</reference>
<gene>
    <name evidence="1" type="ORF">PBRASI_LOCUS2298</name>
</gene>
<dbReference type="Gene3D" id="3.80.10.10">
    <property type="entry name" value="Ribonuclease Inhibitor"/>
    <property type="match status" value="1"/>
</dbReference>
<sequence length="487" mass="55838">MATDLPTECLHQIFNEMGGNIRVLVPCLLVNKHWCANTVPVLWRRPLRLLQEDESCGKFTAEQLTSRKASLIYAYYKCLPYNIKQSICVNDFAQSMLIERATFDYPRFLEELDCPVIQRLALSFVSKYLVSSSLGESLLTLLQGIFELLFSRSQGIQRLIMPAHSSYFVSIPSVCTSLVKLEQLSIDYRMPEESITHLAQNSKEIQKLMIQGHKQVPKNKMNTETLLSFIESQRNLQVLELTGFFAEDALNVNQQLKSMTTLKCNCYPIPAELILQCPNIQTLFLPSDYKCYGHDIETQLLPLIDQSFPKLSKITCVVTNDSLSPLTIILSRIKAPLRCINIELPHFVYRGNLMPLANAISIYKERLHQIEFPITSMCIEPILYILRKCHQLVSVTIKCNDRGSATSELYEHVGRCGGRKIKEWIFDLPPESVPSASALDHFITRRKEFGQSFSIIVYKNWWDAAHFTILRHHGISQGKYICFQDWT</sequence>
<dbReference type="AlphaFoldDB" id="A0A9N8WMV5"/>
<organism evidence="1 2">
    <name type="scientific">Paraglomus brasilianum</name>
    <dbReference type="NCBI Taxonomy" id="144538"/>
    <lineage>
        <taxon>Eukaryota</taxon>
        <taxon>Fungi</taxon>
        <taxon>Fungi incertae sedis</taxon>
        <taxon>Mucoromycota</taxon>
        <taxon>Glomeromycotina</taxon>
        <taxon>Glomeromycetes</taxon>
        <taxon>Paraglomerales</taxon>
        <taxon>Paraglomeraceae</taxon>
        <taxon>Paraglomus</taxon>
    </lineage>
</organism>
<evidence type="ECO:0000313" key="2">
    <source>
        <dbReference type="Proteomes" id="UP000789739"/>
    </source>
</evidence>
<dbReference type="InterPro" id="IPR032675">
    <property type="entry name" value="LRR_dom_sf"/>
</dbReference>
<dbReference type="EMBL" id="CAJVPI010000174">
    <property type="protein sequence ID" value="CAG8494832.1"/>
    <property type="molecule type" value="Genomic_DNA"/>
</dbReference>
<accession>A0A9N8WMV5</accession>
<dbReference type="OrthoDB" id="2303905at2759"/>
<dbReference type="SUPFAM" id="SSF52047">
    <property type="entry name" value="RNI-like"/>
    <property type="match status" value="1"/>
</dbReference>
<evidence type="ECO:0000313" key="1">
    <source>
        <dbReference type="EMBL" id="CAG8494832.1"/>
    </source>
</evidence>
<comment type="caution">
    <text evidence="1">The sequence shown here is derived from an EMBL/GenBank/DDBJ whole genome shotgun (WGS) entry which is preliminary data.</text>
</comment>
<name>A0A9N8WMV5_9GLOM</name>